<proteinExistence type="inferred from homology"/>
<dbReference type="PANTHER" id="PTHR21043:SF0">
    <property type="entry name" value="MITOCHONDRIAL ASSEMBLY OF RIBOSOMAL LARGE SUBUNIT PROTEIN 1"/>
    <property type="match status" value="1"/>
</dbReference>
<name>A0AB39UL79_9BIFI</name>
<dbReference type="EMBL" id="CP129683">
    <property type="protein sequence ID" value="XDS50751.1"/>
    <property type="molecule type" value="Genomic_DNA"/>
</dbReference>
<dbReference type="Gene3D" id="3.30.460.10">
    <property type="entry name" value="Beta Polymerase, domain 2"/>
    <property type="match status" value="1"/>
</dbReference>
<dbReference type="EMBL" id="CP129675">
    <property type="protein sequence ID" value="XDS45684.1"/>
    <property type="molecule type" value="Genomic_DNA"/>
</dbReference>
<dbReference type="InterPro" id="IPR004394">
    <property type="entry name" value="Iojap/RsfS/C7orf30"/>
</dbReference>
<comment type="function">
    <text evidence="2">Functions as a ribosomal silencing factor. Interacts with ribosomal protein uL14 (rplN), blocking formation of intersubunit bridge B8. Prevents association of the 30S and 50S ribosomal subunits and the formation of functional ribosomes, thus repressing translation.</text>
</comment>
<dbReference type="EMBL" id="CP129682">
    <property type="protein sequence ID" value="XDS49535.1"/>
    <property type="molecule type" value="Genomic_DNA"/>
</dbReference>
<keyword evidence="2" id="KW-0678">Repressor</keyword>
<dbReference type="GO" id="GO:0042256">
    <property type="term" value="P:cytosolic ribosome assembly"/>
    <property type="evidence" value="ECO:0007669"/>
    <property type="project" value="UniProtKB-UniRule"/>
</dbReference>
<evidence type="ECO:0000313" key="5">
    <source>
        <dbReference type="EMBL" id="XDS49535.1"/>
    </source>
</evidence>
<dbReference type="NCBIfam" id="TIGR00090">
    <property type="entry name" value="rsfS_iojap_ybeB"/>
    <property type="match status" value="1"/>
</dbReference>
<dbReference type="HAMAP" id="MF_01477">
    <property type="entry name" value="Iojap_RsfS"/>
    <property type="match status" value="1"/>
</dbReference>
<dbReference type="GO" id="GO:0043023">
    <property type="term" value="F:ribosomal large subunit binding"/>
    <property type="evidence" value="ECO:0007669"/>
    <property type="project" value="TreeGrafter"/>
</dbReference>
<keyword evidence="2" id="KW-0963">Cytoplasm</keyword>
<accession>A0AB39UL79</accession>
<protein>
    <recommendedName>
        <fullName evidence="2">Ribosomal silencing factor RsfS</fullName>
    </recommendedName>
</protein>
<evidence type="ECO:0000256" key="1">
    <source>
        <dbReference type="ARBA" id="ARBA00010574"/>
    </source>
</evidence>
<dbReference type="GO" id="GO:0017148">
    <property type="term" value="P:negative regulation of translation"/>
    <property type="evidence" value="ECO:0007669"/>
    <property type="project" value="UniProtKB-UniRule"/>
</dbReference>
<comment type="subcellular location">
    <subcellularLocation>
        <location evidence="2">Cytoplasm</location>
    </subcellularLocation>
</comment>
<feature type="region of interest" description="Disordered" evidence="3">
    <location>
        <begin position="132"/>
        <end position="167"/>
    </location>
</feature>
<evidence type="ECO:0000256" key="3">
    <source>
        <dbReference type="SAM" id="MobiDB-lite"/>
    </source>
</evidence>
<evidence type="ECO:0000313" key="6">
    <source>
        <dbReference type="EMBL" id="XDS50751.1"/>
    </source>
</evidence>
<gene>
    <name evidence="2 5" type="primary">rsfS</name>
    <name evidence="6" type="ORF">QN062_00605</name>
    <name evidence="5" type="ORF">QN216_04615</name>
    <name evidence="4" type="ORF">QN217_05835</name>
</gene>
<dbReference type="AlphaFoldDB" id="A0AB39UL79"/>
<comment type="similarity">
    <text evidence="1 2">Belongs to the Iojap/RsfS family.</text>
</comment>
<dbReference type="GO" id="GO:0005737">
    <property type="term" value="C:cytoplasm"/>
    <property type="evidence" value="ECO:0007669"/>
    <property type="project" value="UniProtKB-SubCell"/>
</dbReference>
<dbReference type="GO" id="GO:0090071">
    <property type="term" value="P:negative regulation of ribosome biogenesis"/>
    <property type="evidence" value="ECO:0007669"/>
    <property type="project" value="UniProtKB-UniRule"/>
</dbReference>
<evidence type="ECO:0000256" key="2">
    <source>
        <dbReference type="HAMAP-Rule" id="MF_01477"/>
    </source>
</evidence>
<dbReference type="InterPro" id="IPR043519">
    <property type="entry name" value="NT_sf"/>
</dbReference>
<keyword evidence="2" id="KW-0810">Translation regulation</keyword>
<dbReference type="PANTHER" id="PTHR21043">
    <property type="entry name" value="IOJAP SUPERFAMILY ORTHOLOG"/>
    <property type="match status" value="1"/>
</dbReference>
<dbReference type="RefSeq" id="WP_369341713.1">
    <property type="nucleotide sequence ID" value="NZ_CP129675.1"/>
</dbReference>
<evidence type="ECO:0000313" key="4">
    <source>
        <dbReference type="EMBL" id="XDS45684.1"/>
    </source>
</evidence>
<organism evidence="5">
    <name type="scientific">Bifidobacterium fermentum</name>
    <dbReference type="NCBI Taxonomy" id="3059035"/>
    <lineage>
        <taxon>Bacteria</taxon>
        <taxon>Bacillati</taxon>
        <taxon>Actinomycetota</taxon>
        <taxon>Actinomycetes</taxon>
        <taxon>Bifidobacteriales</taxon>
        <taxon>Bifidobacteriaceae</taxon>
        <taxon>Bifidobacterium</taxon>
    </lineage>
</organism>
<dbReference type="KEGG" id="bfk:QN062_00605"/>
<dbReference type="Pfam" id="PF02410">
    <property type="entry name" value="RsfS"/>
    <property type="match status" value="1"/>
</dbReference>
<comment type="subunit">
    <text evidence="2">Interacts with ribosomal protein uL14 (rplN).</text>
</comment>
<dbReference type="SUPFAM" id="SSF81301">
    <property type="entry name" value="Nucleotidyltransferase"/>
    <property type="match status" value="1"/>
</dbReference>
<reference evidence="5" key="1">
    <citation type="submission" date="2023-07" db="EMBL/GenBank/DDBJ databases">
        <title>Bifidobacterium aquikefiriaerophilum sp. nov. and Bifidobacterium eccum sp. nov., isolated from water kefir.</title>
        <authorList>
            <person name="Breselge S."/>
            <person name="Bellassi P."/>
            <person name="Barcenilla C."/>
            <person name="Alvarez-Ordonez A."/>
            <person name="Morelli L."/>
            <person name="Cotter P.D."/>
        </authorList>
    </citation>
    <scope>NUCLEOTIDE SEQUENCE</scope>
    <source>
        <strain evidence="6">WK012_4_13</strain>
        <strain evidence="5">WK013_4_14</strain>
        <strain evidence="4">WK048_4_13</strain>
    </source>
</reference>
<feature type="compositionally biased region" description="Acidic residues" evidence="3">
    <location>
        <begin position="141"/>
        <end position="151"/>
    </location>
</feature>
<sequence>MGKSNASGKGGYVSAVQDSIDCVRVAARAADAVKAEHLVAFDVTEPLAITDIFMIAVGNNDRQVLAIAEEIEKQLHVQRQRQARSREGLQEAQWILLDYGDFVIHVMNPEAHEYYDLERLWRDCPLIDLQLPEHEAGADQAGDETDDETGDESSTADSGVPSAAERN</sequence>